<dbReference type="HAMAP" id="MF_00707">
    <property type="entry name" value="UPF0735"/>
    <property type="match status" value="1"/>
</dbReference>
<evidence type="ECO:0000256" key="1">
    <source>
        <dbReference type="HAMAP-Rule" id="MF_00707"/>
    </source>
</evidence>
<keyword evidence="4" id="KW-1185">Reference proteome</keyword>
<comment type="similarity">
    <text evidence="1">Belongs to the UPF0735 family.</text>
</comment>
<feature type="domain" description="ACT" evidence="2">
    <location>
        <begin position="68"/>
        <end position="143"/>
    </location>
</feature>
<dbReference type="RefSeq" id="WP_268041390.1">
    <property type="nucleotide sequence ID" value="NZ_JAPQER010000005.1"/>
</dbReference>
<name>A0ABT4D4C9_9CLOT</name>
<dbReference type="PIRSF" id="PIRSF025624">
    <property type="entry name" value="ACT_PheB"/>
    <property type="match status" value="1"/>
</dbReference>
<evidence type="ECO:0000259" key="2">
    <source>
        <dbReference type="PROSITE" id="PS51671"/>
    </source>
</evidence>
<comment type="caution">
    <text evidence="3">The sequence shown here is derived from an EMBL/GenBank/DDBJ whole genome shotgun (WGS) entry which is preliminary data.</text>
</comment>
<sequence>MSKYLIISTQILPEIYEKVLRAKELLRMGKAKDITEAVKACEISRSSYYKYKDYVFSVSEGSHAKKATISFSVAHQAGKLSNVLDRIAYVNGNILTINQDIPVSNIANIRITFDVSNMNIELNSLLEEIKSMDNVIEVKLLAMG</sequence>
<dbReference type="InterPro" id="IPR008310">
    <property type="entry name" value="UPF0735_ACT_dom-cont"/>
</dbReference>
<dbReference type="EMBL" id="JAPQER010000005">
    <property type="protein sequence ID" value="MCY6485065.1"/>
    <property type="molecule type" value="Genomic_DNA"/>
</dbReference>
<proteinExistence type="inferred from homology"/>
<evidence type="ECO:0000313" key="4">
    <source>
        <dbReference type="Proteomes" id="UP001078443"/>
    </source>
</evidence>
<dbReference type="SUPFAM" id="SSF55021">
    <property type="entry name" value="ACT-like"/>
    <property type="match status" value="1"/>
</dbReference>
<protein>
    <recommendedName>
        <fullName evidence="1">UPF0735 ACT domain-containing protein OW763_12020</fullName>
    </recommendedName>
</protein>
<dbReference type="InterPro" id="IPR002912">
    <property type="entry name" value="ACT_dom"/>
</dbReference>
<evidence type="ECO:0000313" key="3">
    <source>
        <dbReference type="EMBL" id="MCY6485065.1"/>
    </source>
</evidence>
<dbReference type="InterPro" id="IPR045865">
    <property type="entry name" value="ACT-like_dom_sf"/>
</dbReference>
<gene>
    <name evidence="3" type="ORF">OW763_12020</name>
</gene>
<dbReference type="CDD" id="cd04888">
    <property type="entry name" value="ACT_PheB-BS"/>
    <property type="match status" value="1"/>
</dbReference>
<accession>A0ABT4D4C9</accession>
<organism evidence="3 4">
    <name type="scientific">Clostridium aestuarii</name>
    <dbReference type="NCBI Taxonomy" id="338193"/>
    <lineage>
        <taxon>Bacteria</taxon>
        <taxon>Bacillati</taxon>
        <taxon>Bacillota</taxon>
        <taxon>Clostridia</taxon>
        <taxon>Eubacteriales</taxon>
        <taxon>Clostridiaceae</taxon>
        <taxon>Clostridium</taxon>
    </lineage>
</organism>
<dbReference type="Gene3D" id="3.30.70.260">
    <property type="match status" value="1"/>
</dbReference>
<dbReference type="NCBIfam" id="NF003361">
    <property type="entry name" value="PRK04435.1"/>
    <property type="match status" value="1"/>
</dbReference>
<reference evidence="3" key="1">
    <citation type="submission" date="2022-12" db="EMBL/GenBank/DDBJ databases">
        <authorList>
            <person name="Wang J."/>
        </authorList>
    </citation>
    <scope>NUCLEOTIDE SEQUENCE</scope>
    <source>
        <strain evidence="3">HY-45-18</strain>
    </source>
</reference>
<dbReference type="Proteomes" id="UP001078443">
    <property type="component" value="Unassembled WGS sequence"/>
</dbReference>
<dbReference type="Pfam" id="PF13291">
    <property type="entry name" value="ACT_4"/>
    <property type="match status" value="1"/>
</dbReference>
<dbReference type="PROSITE" id="PS51671">
    <property type="entry name" value="ACT"/>
    <property type="match status" value="1"/>
</dbReference>